<name>A0AB32XC05_MYCFM</name>
<dbReference type="InterPro" id="IPR000887">
    <property type="entry name" value="Aldlse_KDPG_KHG"/>
</dbReference>
<evidence type="ECO:0000256" key="1">
    <source>
        <dbReference type="ARBA" id="ARBA00004761"/>
    </source>
</evidence>
<reference evidence="6 7" key="1">
    <citation type="journal article" date="2011" name="J. Bacteriol.">
        <title>Genome sequence of the repetitive-sequence-rich Mycoplasma fermentans strain M64.</title>
        <authorList>
            <person name="Shu H.W."/>
            <person name="Liu T.T."/>
            <person name="Chang H.Y."/>
            <person name="Liu Y.M."/>
            <person name="Wu K.M."/>
            <person name="Shu H.Y."/>
            <person name="Tsai S.F."/>
            <person name="Hsiao K.J."/>
            <person name="Hu W.S."/>
            <person name="Ng W.V."/>
        </authorList>
    </citation>
    <scope>NUCLEOTIDE SEQUENCE [LARGE SCALE GENOMIC DNA]</scope>
    <source>
        <strain evidence="6 7">M64</strain>
    </source>
</reference>
<dbReference type="SUPFAM" id="SSF51569">
    <property type="entry name" value="Aldolase"/>
    <property type="match status" value="1"/>
</dbReference>
<accession>A0AB32XC05</accession>
<evidence type="ECO:0000313" key="6">
    <source>
        <dbReference type="EMBL" id="ADV34610.1"/>
    </source>
</evidence>
<evidence type="ECO:0000256" key="3">
    <source>
        <dbReference type="ARBA" id="ARBA00011233"/>
    </source>
</evidence>
<dbReference type="AlphaFoldDB" id="A0AB32XC05"/>
<protein>
    <submittedName>
        <fullName evidence="6">2-dehydro-3-deoxyphosphogluconate aldolase/4-hydroxy-2-oxoglutarate aldolase</fullName>
    </submittedName>
</protein>
<organism evidence="6 7">
    <name type="scientific">Mycoplasmopsis fermentans (strain M64)</name>
    <name type="common">Mycoplasma fermentans</name>
    <dbReference type="NCBI Taxonomy" id="943945"/>
    <lineage>
        <taxon>Bacteria</taxon>
        <taxon>Bacillati</taxon>
        <taxon>Mycoplasmatota</taxon>
        <taxon>Mycoplasmoidales</taxon>
        <taxon>Metamycoplasmataceae</taxon>
        <taxon>Mycoplasmopsis</taxon>
    </lineage>
</organism>
<dbReference type="EMBL" id="CP002458">
    <property type="protein sequence ID" value="ADV34610.1"/>
    <property type="molecule type" value="Genomic_DNA"/>
</dbReference>
<dbReference type="PANTHER" id="PTHR30246:SF1">
    <property type="entry name" value="2-DEHYDRO-3-DEOXY-6-PHOSPHOGALACTONATE ALDOLASE-RELATED"/>
    <property type="match status" value="1"/>
</dbReference>
<comment type="subunit">
    <text evidence="3">Homotrimer.</text>
</comment>
<dbReference type="InterPro" id="IPR013785">
    <property type="entry name" value="Aldolase_TIM"/>
</dbReference>
<dbReference type="CDD" id="cd00452">
    <property type="entry name" value="KDPG_aldolase"/>
    <property type="match status" value="1"/>
</dbReference>
<evidence type="ECO:0000256" key="2">
    <source>
        <dbReference type="ARBA" id="ARBA00006906"/>
    </source>
</evidence>
<evidence type="ECO:0000256" key="5">
    <source>
        <dbReference type="ARBA" id="ARBA00023277"/>
    </source>
</evidence>
<dbReference type="RefSeq" id="WP_013354712.1">
    <property type="nucleotide sequence ID" value="NC_014921.1"/>
</dbReference>
<comment type="similarity">
    <text evidence="2">Belongs to the KHG/KDPG aldolase family.</text>
</comment>
<dbReference type="Gene3D" id="3.20.20.70">
    <property type="entry name" value="Aldolase class I"/>
    <property type="match status" value="1"/>
</dbReference>
<dbReference type="Pfam" id="PF01081">
    <property type="entry name" value="Aldolase"/>
    <property type="match status" value="1"/>
</dbReference>
<proteinExistence type="inferred from homology"/>
<keyword evidence="5" id="KW-0119">Carbohydrate metabolism</keyword>
<sequence>MSLSALDLIKKEKLIAVIRYNSYEEAKKAIETCIKGGIKIIEITLTTPEALKLIKEFSKSKVLIGAGTVVSHEDAYKSVKSGAKFLVSPHFSDSVNEVSQISEIPYLAGVMTPTEAISAYRQGSKLLKVFPSEIVGPNFISGLLKPFPFLELMPSGGVNLDNAAAWLKSGAKAISVGSNLLAGQSEKEKLESIKKYLKIVNG</sequence>
<dbReference type="GO" id="GO:0016829">
    <property type="term" value="F:lyase activity"/>
    <property type="evidence" value="ECO:0007669"/>
    <property type="project" value="UniProtKB-KW"/>
</dbReference>
<gene>
    <name evidence="6" type="ordered locus">MfeM64YM_0612</name>
</gene>
<dbReference type="Proteomes" id="UP000007473">
    <property type="component" value="Chromosome"/>
</dbReference>
<dbReference type="NCBIfam" id="TIGR01182">
    <property type="entry name" value="eda"/>
    <property type="match status" value="1"/>
</dbReference>
<keyword evidence="4" id="KW-0456">Lyase</keyword>
<evidence type="ECO:0000313" key="7">
    <source>
        <dbReference type="Proteomes" id="UP000007473"/>
    </source>
</evidence>
<evidence type="ECO:0000256" key="4">
    <source>
        <dbReference type="ARBA" id="ARBA00023239"/>
    </source>
</evidence>
<dbReference type="KEGG" id="mfm:MfeM64YM_0612"/>
<comment type="pathway">
    <text evidence="1">Carbohydrate acid metabolism.</text>
</comment>
<dbReference type="PANTHER" id="PTHR30246">
    <property type="entry name" value="2-KETO-3-DEOXY-6-PHOSPHOGLUCONATE ALDOLASE"/>
    <property type="match status" value="1"/>
</dbReference>